<keyword evidence="2" id="KW-1185">Reference proteome</keyword>
<dbReference type="Pfam" id="PF05336">
    <property type="entry name" value="rhaM"/>
    <property type="match status" value="1"/>
</dbReference>
<proteinExistence type="predicted"/>
<evidence type="ECO:0000313" key="1">
    <source>
        <dbReference type="EMBL" id="MBT0993851.1"/>
    </source>
</evidence>
<dbReference type="EC" id="5.1.3.32" evidence="1"/>
<dbReference type="InterPro" id="IPR011008">
    <property type="entry name" value="Dimeric_a/b-barrel"/>
</dbReference>
<dbReference type="EMBL" id="JAHBOH010000001">
    <property type="protein sequence ID" value="MBT0993851.1"/>
    <property type="molecule type" value="Genomic_DNA"/>
</dbReference>
<evidence type="ECO:0000313" key="2">
    <source>
        <dbReference type="Proteomes" id="UP000722125"/>
    </source>
</evidence>
<dbReference type="Proteomes" id="UP000722125">
    <property type="component" value="Unassembled WGS sequence"/>
</dbReference>
<sequence>MPRYCFLSRVEVAHLDAYRERHAAVWPDMLVALRDAGWRDYSLFLADDGTLVGVFEADDKDLAQARMAATEVNARWQAEMSRLFVGDGNPDEGFRYVPEIFCLDDQLRAAGLAPAAPAQPQ</sequence>
<accession>A0ABS5TXG5</accession>
<gene>
    <name evidence="1" type="ORF">KIN34_06065</name>
</gene>
<dbReference type="RefSeq" id="WP_214348096.1">
    <property type="nucleotide sequence ID" value="NZ_JAHBOH010000001.1"/>
</dbReference>
<dbReference type="GO" id="GO:0062192">
    <property type="term" value="F:L-rhamnose mutarotase activity"/>
    <property type="evidence" value="ECO:0007669"/>
    <property type="project" value="UniProtKB-EC"/>
</dbReference>
<dbReference type="Gene3D" id="3.30.70.100">
    <property type="match status" value="1"/>
</dbReference>
<name>A0ABS5TXG5_9CELL</name>
<dbReference type="PANTHER" id="PTHR34389">
    <property type="entry name" value="L-RHAMNOSE MUTAROTASE"/>
    <property type="match status" value="1"/>
</dbReference>
<comment type="caution">
    <text evidence="1">The sequence shown here is derived from an EMBL/GenBank/DDBJ whole genome shotgun (WGS) entry which is preliminary data.</text>
</comment>
<organism evidence="1 2">
    <name type="scientific">Cellulomonas fulva</name>
    <dbReference type="NCBI Taxonomy" id="2835530"/>
    <lineage>
        <taxon>Bacteria</taxon>
        <taxon>Bacillati</taxon>
        <taxon>Actinomycetota</taxon>
        <taxon>Actinomycetes</taxon>
        <taxon>Micrococcales</taxon>
        <taxon>Cellulomonadaceae</taxon>
        <taxon>Cellulomonas</taxon>
    </lineage>
</organism>
<dbReference type="SUPFAM" id="SSF54909">
    <property type="entry name" value="Dimeric alpha+beta barrel"/>
    <property type="match status" value="1"/>
</dbReference>
<protein>
    <submittedName>
        <fullName evidence="1">L-rhamnose mutarotase</fullName>
        <ecNumber evidence="1">5.1.3.32</ecNumber>
    </submittedName>
</protein>
<reference evidence="1 2" key="1">
    <citation type="submission" date="2021-05" db="EMBL/GenBank/DDBJ databases">
        <title>Description of Cellulomonas sp. DKR-3 sp. nov.</title>
        <authorList>
            <person name="Dahal R.H."/>
            <person name="Chaudhary D.K."/>
        </authorList>
    </citation>
    <scope>NUCLEOTIDE SEQUENCE [LARGE SCALE GENOMIC DNA]</scope>
    <source>
        <strain evidence="1 2">DKR-3</strain>
    </source>
</reference>
<dbReference type="PANTHER" id="PTHR34389:SF2">
    <property type="entry name" value="L-RHAMNOSE MUTAROTASE"/>
    <property type="match status" value="1"/>
</dbReference>
<dbReference type="InterPro" id="IPR008000">
    <property type="entry name" value="Rham/fucose_mutarotase"/>
</dbReference>
<keyword evidence="1" id="KW-0413">Isomerase</keyword>